<sequence>MPDATFAAPDLTTFARLDELGLEVTGQLLEPDRAVLACRVVEPDRWCRRCGCEGAPRDTVTRRLAHEPLGWRPTTLLVTVRRYRCAECGHVWRQDTGKAAAPRAKLSRAGLRWALAGIVCAHLTVARVAEGLGVAWGTANDAVLTEGKRVLIDDPGRFDGVKVIGVDEHVWRHTRRGDKYVTVVIDLTAVRAGTGPARLLDMVEGRSKRVFKTWLADRPQAWRDAIEVVAMDGFTGFKTAAGEELPEAVTVMDPFHVVRLTGDALDQCRRRVQQDTRGHRGRAGDPLYRARRTLHTGADLLTDRQHARLTALFAGDAHVEVEATWSVYQQMITAYRDPDRARGKATMTTLIAALGSGVPAVLVELRRLGRTLTQRAADVLAYFDRPGTSNGPTEALNGRLEHLRGSALGFRNLTNYIARSLLETGGFRPRLHRGL</sequence>
<dbReference type="PANTHER" id="PTHR33498">
    <property type="entry name" value="TRANSPOSASE FOR INSERTION SEQUENCE ELEMENT IS1557"/>
    <property type="match status" value="1"/>
</dbReference>
<accession>A0A1M7V1G8</accession>
<dbReference type="InterPro" id="IPR047951">
    <property type="entry name" value="Transpos_ISL3"/>
</dbReference>
<organism evidence="2 3">
    <name type="scientific">Geodermatophilus obscurus</name>
    <dbReference type="NCBI Taxonomy" id="1861"/>
    <lineage>
        <taxon>Bacteria</taxon>
        <taxon>Bacillati</taxon>
        <taxon>Actinomycetota</taxon>
        <taxon>Actinomycetes</taxon>
        <taxon>Geodermatophilales</taxon>
        <taxon>Geodermatophilaceae</taxon>
        <taxon>Geodermatophilus</taxon>
    </lineage>
</organism>
<gene>
    <name evidence="2" type="ORF">SAMN05660350_05044</name>
</gene>
<proteinExistence type="predicted"/>
<evidence type="ECO:0000259" key="1">
    <source>
        <dbReference type="Pfam" id="PF01610"/>
    </source>
</evidence>
<evidence type="ECO:0000313" key="3">
    <source>
        <dbReference type="Proteomes" id="UP000184428"/>
    </source>
</evidence>
<reference evidence="2 3" key="1">
    <citation type="submission" date="2016-12" db="EMBL/GenBank/DDBJ databases">
        <authorList>
            <person name="Song W.-J."/>
            <person name="Kurnit D.M."/>
        </authorList>
    </citation>
    <scope>NUCLEOTIDE SEQUENCE [LARGE SCALE GENOMIC DNA]</scope>
    <source>
        <strain evidence="2 3">DSM 43162</strain>
    </source>
</reference>
<dbReference type="Proteomes" id="UP000184428">
    <property type="component" value="Unassembled WGS sequence"/>
</dbReference>
<dbReference type="InterPro" id="IPR002560">
    <property type="entry name" value="Transposase_DDE"/>
</dbReference>
<dbReference type="EMBL" id="FRDM01000089">
    <property type="protein sequence ID" value="SHN89049.1"/>
    <property type="molecule type" value="Genomic_DNA"/>
</dbReference>
<dbReference type="Pfam" id="PF01610">
    <property type="entry name" value="DDE_Tnp_ISL3"/>
    <property type="match status" value="1"/>
</dbReference>
<dbReference type="RefSeq" id="WP_072921557.1">
    <property type="nucleotide sequence ID" value="NZ_FRDM01000089.1"/>
</dbReference>
<dbReference type="OrthoDB" id="3238779at2"/>
<feature type="domain" description="Transposase IS204/IS1001/IS1096/IS1165 DDE" evidence="1">
    <location>
        <begin position="164"/>
        <end position="419"/>
    </location>
</feature>
<evidence type="ECO:0000313" key="2">
    <source>
        <dbReference type="EMBL" id="SHN89049.1"/>
    </source>
</evidence>
<dbReference type="AlphaFoldDB" id="A0A1M7V1G8"/>
<protein>
    <submittedName>
        <fullName evidence="2">Transposase</fullName>
    </submittedName>
</protein>
<name>A0A1M7V1G8_9ACTN</name>
<dbReference type="NCBIfam" id="NF033550">
    <property type="entry name" value="transpos_ISL3"/>
    <property type="match status" value="1"/>
</dbReference>
<dbReference type="PANTHER" id="PTHR33498:SF1">
    <property type="entry name" value="TRANSPOSASE FOR INSERTION SEQUENCE ELEMENT IS1557"/>
    <property type="match status" value="1"/>
</dbReference>